<reference evidence="2" key="1">
    <citation type="submission" date="2021-02" db="EMBL/GenBank/DDBJ databases">
        <authorList>
            <person name="Nowell W R."/>
        </authorList>
    </citation>
    <scope>NUCLEOTIDE SEQUENCE</scope>
</reference>
<proteinExistence type="predicted"/>
<evidence type="ECO:0000256" key="1">
    <source>
        <dbReference type="SAM" id="MobiDB-lite"/>
    </source>
</evidence>
<dbReference type="Proteomes" id="UP000663852">
    <property type="component" value="Unassembled WGS sequence"/>
</dbReference>
<evidence type="ECO:0000313" key="3">
    <source>
        <dbReference type="Proteomes" id="UP000663852"/>
    </source>
</evidence>
<sequence>MSEHGKVTRQTNKRKVSDLMEDNGQCKQLNNESIRDLADYFDFLAPNEICQHAVGLFFCLIKKKLISISYSDLYQRSLKYNWMDLLVRERRNLKPNINSIEKCLMFNRLIAEYTKNPAEFTQHLTNLYEQLKIRMTSTTIPYTTAEDLYSEVRAYRNLLYQQRLFYIKENKIRQSHTLLSLQQSVTQLCSQLLDSGDICRECISSEQLNQIKELLQHLFVIVAEPSTPECVASTKYEKIPFVVISISHLSLGVTIYSFDRRTDDDGEVQTALEWKIKRIFDASGNSKSFYYAELQTIRLTKTDGRSSRPFYNSKLCRLRFQLNVTISKLDMTENLTFFSRPFGICSHAQYFPEYVAKLLIYEIEQRFQHVNRLIQPHTITDGVCDYHTRITGVEPQPHTKSFIFQQCQAIYDEKRNIMNVTSNDIYEDILAKVITQLEQYVDHPVLSMMYYDHLFLGICDSAIDQVLSGTREQPHILLRFNTLTNRLLTQQTSVRYLVHNGELIKATFHSKAFVDDMCQMICESISDKAKRSRILSNIPDRRFADFSSYFDQELYRLSSVAPPTRDTYQPLIPVLWSTMRSTDNEQSTQRTTPTSPVLSASSHQDDFSQSNSTSSNQSVNLSSDITSNFREQISFETNKLIQVLLEKLPEMFPPAESNDPTRTSNAVITQRKLCLSSILNKYLIKISQIQTSTQIHSRPDESKSYTFYCSSLTKT</sequence>
<dbReference type="EMBL" id="CAJNOJ010000007">
    <property type="protein sequence ID" value="CAF0765980.1"/>
    <property type="molecule type" value="Genomic_DNA"/>
</dbReference>
<feature type="region of interest" description="Disordered" evidence="1">
    <location>
        <begin position="582"/>
        <end position="621"/>
    </location>
</feature>
<name>A0A813QFG1_ADIRI</name>
<organism evidence="2 3">
    <name type="scientific">Adineta ricciae</name>
    <name type="common">Rotifer</name>
    <dbReference type="NCBI Taxonomy" id="249248"/>
    <lineage>
        <taxon>Eukaryota</taxon>
        <taxon>Metazoa</taxon>
        <taxon>Spiralia</taxon>
        <taxon>Gnathifera</taxon>
        <taxon>Rotifera</taxon>
        <taxon>Eurotatoria</taxon>
        <taxon>Bdelloidea</taxon>
        <taxon>Adinetida</taxon>
        <taxon>Adinetidae</taxon>
        <taxon>Adineta</taxon>
    </lineage>
</organism>
<feature type="compositionally biased region" description="Polar residues" evidence="1">
    <location>
        <begin position="582"/>
        <end position="602"/>
    </location>
</feature>
<dbReference type="OrthoDB" id="9983371at2759"/>
<protein>
    <submittedName>
        <fullName evidence="2">Uncharacterized protein</fullName>
    </submittedName>
</protein>
<accession>A0A813QFG1</accession>
<evidence type="ECO:0000313" key="2">
    <source>
        <dbReference type="EMBL" id="CAF0765980.1"/>
    </source>
</evidence>
<dbReference type="AlphaFoldDB" id="A0A813QFG1"/>
<comment type="caution">
    <text evidence="2">The sequence shown here is derived from an EMBL/GenBank/DDBJ whole genome shotgun (WGS) entry which is preliminary data.</text>
</comment>
<gene>
    <name evidence="2" type="ORF">EDS130_LOCUS3050</name>
</gene>
<feature type="compositionally biased region" description="Low complexity" evidence="1">
    <location>
        <begin position="607"/>
        <end position="621"/>
    </location>
</feature>